<dbReference type="Proteomes" id="UP001341281">
    <property type="component" value="Chromosome 01"/>
</dbReference>
<dbReference type="Gene3D" id="3.80.10.10">
    <property type="entry name" value="Ribonuclease Inhibitor"/>
    <property type="match status" value="1"/>
</dbReference>
<evidence type="ECO:0000313" key="1">
    <source>
        <dbReference type="EMBL" id="WVZ50642.1"/>
    </source>
</evidence>
<dbReference type="InterPro" id="IPR053197">
    <property type="entry name" value="F-box_SCFL_complex_component"/>
</dbReference>
<gene>
    <name evidence="1" type="ORF">U9M48_001878</name>
</gene>
<organism evidence="1 2">
    <name type="scientific">Paspalum notatum var. saurae</name>
    <dbReference type="NCBI Taxonomy" id="547442"/>
    <lineage>
        <taxon>Eukaryota</taxon>
        <taxon>Viridiplantae</taxon>
        <taxon>Streptophyta</taxon>
        <taxon>Embryophyta</taxon>
        <taxon>Tracheophyta</taxon>
        <taxon>Spermatophyta</taxon>
        <taxon>Magnoliopsida</taxon>
        <taxon>Liliopsida</taxon>
        <taxon>Poales</taxon>
        <taxon>Poaceae</taxon>
        <taxon>PACMAD clade</taxon>
        <taxon>Panicoideae</taxon>
        <taxon>Andropogonodae</taxon>
        <taxon>Paspaleae</taxon>
        <taxon>Paspalinae</taxon>
        <taxon>Paspalum</taxon>
    </lineage>
</organism>
<protein>
    <submittedName>
        <fullName evidence="1">Uncharacterized protein</fullName>
    </submittedName>
</protein>
<reference evidence="1 2" key="1">
    <citation type="submission" date="2024-02" db="EMBL/GenBank/DDBJ databases">
        <title>High-quality chromosome-scale genome assembly of Pensacola bahiagrass (Paspalum notatum Flugge var. saurae).</title>
        <authorList>
            <person name="Vega J.M."/>
            <person name="Podio M."/>
            <person name="Orjuela J."/>
            <person name="Siena L.A."/>
            <person name="Pessino S.C."/>
            <person name="Combes M.C."/>
            <person name="Mariac C."/>
            <person name="Albertini E."/>
            <person name="Pupilli F."/>
            <person name="Ortiz J.P.A."/>
            <person name="Leblanc O."/>
        </authorList>
    </citation>
    <scope>NUCLEOTIDE SEQUENCE [LARGE SCALE GENOMIC DNA]</scope>
    <source>
        <strain evidence="1">R1</strain>
        <tissue evidence="1">Leaf</tissue>
    </source>
</reference>
<sequence length="309" mass="35021">MNLWRSVPCLDVDLDEFKSSDIDNEDKDWDDFEDFAAMVMFRCDMALLDSFRLHVTTSKAPDCGDRQAGGWLRHAMKYNSSPNPRSKREGWSSKNNSWNLKKPCLCNVFLDDRFAEHVRSVCRSLQDVELDGCRCKVHAITSHSMKKLVLKNCRWSNLAQIASPTLETLAIDGGWNSHGCQLVILTPAVAYLHLAVDADRFPGGISINGTMPSLVKASIHLQCHRYSAFKSKLHRRQLKLLRSVSNVVNLELSGVGTKVIDKNLTLFQEFRNLRNLLLEECDLSDNTLGSFLQNSPPNLEMLTLRHCKI</sequence>
<dbReference type="PANTHER" id="PTHR34223:SF27">
    <property type="entry name" value="F-BOX DOMAIN-CONTAINING PROTEIN"/>
    <property type="match status" value="1"/>
</dbReference>
<dbReference type="SUPFAM" id="SSF52047">
    <property type="entry name" value="RNI-like"/>
    <property type="match status" value="1"/>
</dbReference>
<accession>A0AAQ3SH15</accession>
<name>A0AAQ3SH15_PASNO</name>
<dbReference type="EMBL" id="CP144745">
    <property type="protein sequence ID" value="WVZ50642.1"/>
    <property type="molecule type" value="Genomic_DNA"/>
</dbReference>
<proteinExistence type="predicted"/>
<dbReference type="PANTHER" id="PTHR34223">
    <property type="entry name" value="OS11G0201299 PROTEIN"/>
    <property type="match status" value="1"/>
</dbReference>
<dbReference type="AlphaFoldDB" id="A0AAQ3SH15"/>
<dbReference type="InterPro" id="IPR032675">
    <property type="entry name" value="LRR_dom_sf"/>
</dbReference>
<evidence type="ECO:0000313" key="2">
    <source>
        <dbReference type="Proteomes" id="UP001341281"/>
    </source>
</evidence>
<keyword evidence="2" id="KW-1185">Reference proteome</keyword>